<dbReference type="SUPFAM" id="SSF51197">
    <property type="entry name" value="Clavaminate synthase-like"/>
    <property type="match status" value="1"/>
</dbReference>
<dbReference type="PANTHER" id="PTHR47991">
    <property type="entry name" value="OXOGLUTARATE/IRON-DEPENDENT DIOXYGENASE"/>
    <property type="match status" value="1"/>
</dbReference>
<name>A0AA38CQF8_TAXCH</name>
<proteinExistence type="inferred from homology"/>
<evidence type="ECO:0000313" key="12">
    <source>
        <dbReference type="EMBL" id="KAH9304111.1"/>
    </source>
</evidence>
<evidence type="ECO:0000259" key="11">
    <source>
        <dbReference type="PROSITE" id="PS51471"/>
    </source>
</evidence>
<dbReference type="InterPro" id="IPR044861">
    <property type="entry name" value="IPNS-like_FE2OG_OXY"/>
</dbReference>
<evidence type="ECO:0000256" key="9">
    <source>
        <dbReference type="ARBA" id="ARBA00050579"/>
    </source>
</evidence>
<keyword evidence="3 10" id="KW-0479">Metal-binding</keyword>
<dbReference type="InterPro" id="IPR026992">
    <property type="entry name" value="DIOX_N"/>
</dbReference>
<dbReference type="GO" id="GO:0031418">
    <property type="term" value="F:L-ascorbic acid binding"/>
    <property type="evidence" value="ECO:0007669"/>
    <property type="project" value="UniProtKB-KW"/>
</dbReference>
<dbReference type="OMA" id="ECYKTER"/>
<evidence type="ECO:0000256" key="7">
    <source>
        <dbReference type="ARBA" id="ARBA00037892"/>
    </source>
</evidence>
<keyword evidence="2" id="KW-0266">Ethylene biosynthesis</keyword>
<dbReference type="EMBL" id="JAHRHJ020000008">
    <property type="protein sequence ID" value="KAH9304111.1"/>
    <property type="molecule type" value="Genomic_DNA"/>
</dbReference>
<evidence type="ECO:0000256" key="2">
    <source>
        <dbReference type="ARBA" id="ARBA00022666"/>
    </source>
</evidence>
<dbReference type="Pfam" id="PF14226">
    <property type="entry name" value="DIOX_N"/>
    <property type="match status" value="1"/>
</dbReference>
<dbReference type="InterPro" id="IPR050295">
    <property type="entry name" value="Plant_2OG-oxidoreductases"/>
</dbReference>
<dbReference type="Proteomes" id="UP000824469">
    <property type="component" value="Unassembled WGS sequence"/>
</dbReference>
<dbReference type="Pfam" id="PF03171">
    <property type="entry name" value="2OG-FeII_Oxy"/>
    <property type="match status" value="1"/>
</dbReference>
<sequence length="320" mass="36144">MAIPVIDMANLNGEGRVDIMCQIAKACETPGFFQLLNHGISHSLMDSVKKVCSENYKLTREKNFGQSLPAKMLNHAMMAEANGKTCGEIKNMDWEDVFQINDMEASESWPSKPSNFRETMEEFRKEIFKMAESLLEIISLNLGLEKGYLKDAFSGEDKPFFGTKVSHYPPCPRPDLIKGIRSHTDAGGLILLFQDDEVSGLQVLNNGRWIDVQPIAYSIVIDIGDQLEVISGGKYKSAWHRIIPTKDGNRLSVASFYNPSYSAMIYPALKLKASEEIEDDGCHDLCTYPKFQFGDYMSVYNEEKYGDKEPRFKAMRDVTI</sequence>
<keyword evidence="6 10" id="KW-0408">Iron</keyword>
<dbReference type="InterPro" id="IPR027443">
    <property type="entry name" value="IPNS-like_sf"/>
</dbReference>
<evidence type="ECO:0000256" key="8">
    <source>
        <dbReference type="ARBA" id="ARBA00039090"/>
    </source>
</evidence>
<dbReference type="InterPro" id="IPR005123">
    <property type="entry name" value="Oxoglu/Fe-dep_dioxygenase_dom"/>
</dbReference>
<dbReference type="EC" id="1.14.17.4" evidence="8"/>
<comment type="pathway">
    <text evidence="7">Alkene biosynthesis; ethylene biosynthesis via S-adenosyl-L-methionine; ethylene from S-adenosyl-L-methionine: step 2/2.</text>
</comment>
<reference evidence="12 13" key="1">
    <citation type="journal article" date="2021" name="Nat. Plants">
        <title>The Taxus genome provides insights into paclitaxel biosynthesis.</title>
        <authorList>
            <person name="Xiong X."/>
            <person name="Gou J."/>
            <person name="Liao Q."/>
            <person name="Li Y."/>
            <person name="Zhou Q."/>
            <person name="Bi G."/>
            <person name="Li C."/>
            <person name="Du R."/>
            <person name="Wang X."/>
            <person name="Sun T."/>
            <person name="Guo L."/>
            <person name="Liang H."/>
            <person name="Lu P."/>
            <person name="Wu Y."/>
            <person name="Zhang Z."/>
            <person name="Ro D.K."/>
            <person name="Shang Y."/>
            <person name="Huang S."/>
            <person name="Yan J."/>
        </authorList>
    </citation>
    <scope>NUCLEOTIDE SEQUENCE [LARGE SCALE GENOMIC DNA]</scope>
    <source>
        <strain evidence="12">Ta-2019</strain>
    </source>
</reference>
<evidence type="ECO:0000256" key="5">
    <source>
        <dbReference type="ARBA" id="ARBA00023002"/>
    </source>
</evidence>
<gene>
    <name evidence="12" type="ORF">KI387_008515</name>
</gene>
<keyword evidence="5 10" id="KW-0560">Oxidoreductase</keyword>
<evidence type="ECO:0000256" key="4">
    <source>
        <dbReference type="ARBA" id="ARBA00022896"/>
    </source>
</evidence>
<evidence type="ECO:0000256" key="10">
    <source>
        <dbReference type="RuleBase" id="RU003682"/>
    </source>
</evidence>
<evidence type="ECO:0000256" key="6">
    <source>
        <dbReference type="ARBA" id="ARBA00023004"/>
    </source>
</evidence>
<protein>
    <recommendedName>
        <fullName evidence="8">aminocyclopropanecarboxylate oxidase</fullName>
        <ecNumber evidence="8">1.14.17.4</ecNumber>
    </recommendedName>
</protein>
<dbReference type="Gene3D" id="2.60.120.330">
    <property type="entry name" value="B-lactam Antibiotic, Isopenicillin N Synthase, Chain"/>
    <property type="match status" value="1"/>
</dbReference>
<dbReference type="GO" id="GO:0046872">
    <property type="term" value="F:metal ion binding"/>
    <property type="evidence" value="ECO:0007669"/>
    <property type="project" value="UniProtKB-KW"/>
</dbReference>
<dbReference type="GO" id="GO:0009693">
    <property type="term" value="P:ethylene biosynthetic process"/>
    <property type="evidence" value="ECO:0007669"/>
    <property type="project" value="UniProtKB-KW"/>
</dbReference>
<evidence type="ECO:0000313" key="13">
    <source>
        <dbReference type="Proteomes" id="UP000824469"/>
    </source>
</evidence>
<dbReference type="AlphaFoldDB" id="A0AA38CQF8"/>
<dbReference type="GO" id="GO:0009815">
    <property type="term" value="F:1-aminocyclopropane-1-carboxylate oxidase activity"/>
    <property type="evidence" value="ECO:0007669"/>
    <property type="project" value="UniProtKB-EC"/>
</dbReference>
<dbReference type="FunFam" id="2.60.120.330:FF:000010">
    <property type="entry name" value="1-aminocyclopropane-1-carboxylate oxidase 1"/>
    <property type="match status" value="1"/>
</dbReference>
<feature type="domain" description="Fe2OG dioxygenase" evidence="11">
    <location>
        <begin position="159"/>
        <end position="259"/>
    </location>
</feature>
<organism evidence="12 13">
    <name type="scientific">Taxus chinensis</name>
    <name type="common">Chinese yew</name>
    <name type="synonym">Taxus wallichiana var. chinensis</name>
    <dbReference type="NCBI Taxonomy" id="29808"/>
    <lineage>
        <taxon>Eukaryota</taxon>
        <taxon>Viridiplantae</taxon>
        <taxon>Streptophyta</taxon>
        <taxon>Embryophyta</taxon>
        <taxon>Tracheophyta</taxon>
        <taxon>Spermatophyta</taxon>
        <taxon>Pinopsida</taxon>
        <taxon>Pinidae</taxon>
        <taxon>Conifers II</taxon>
        <taxon>Cupressales</taxon>
        <taxon>Taxaceae</taxon>
        <taxon>Taxus</taxon>
    </lineage>
</organism>
<dbReference type="PROSITE" id="PS51471">
    <property type="entry name" value="FE2OG_OXY"/>
    <property type="match status" value="1"/>
</dbReference>
<accession>A0AA38CQF8</accession>
<evidence type="ECO:0000256" key="3">
    <source>
        <dbReference type="ARBA" id="ARBA00022723"/>
    </source>
</evidence>
<comment type="similarity">
    <text evidence="1 10">Belongs to the iron/ascorbate-dependent oxidoreductase family.</text>
</comment>
<evidence type="ECO:0000256" key="1">
    <source>
        <dbReference type="ARBA" id="ARBA00008056"/>
    </source>
</evidence>
<comment type="caution">
    <text evidence="12">The sequence shown here is derived from an EMBL/GenBank/DDBJ whole genome shotgun (WGS) entry which is preliminary data.</text>
</comment>
<keyword evidence="4" id="KW-0847">Vitamin C</keyword>
<comment type="catalytic activity">
    <reaction evidence="9">
        <text>1-aminocyclopropane-1-carboxylate + L-ascorbate + O2 = ethene + L-dehydroascorbate + hydrogen cyanide + CO2 + 2 H2O</text>
        <dbReference type="Rhea" id="RHEA:23640"/>
        <dbReference type="ChEBI" id="CHEBI:15377"/>
        <dbReference type="ChEBI" id="CHEBI:15379"/>
        <dbReference type="ChEBI" id="CHEBI:16526"/>
        <dbReference type="ChEBI" id="CHEBI:18153"/>
        <dbReference type="ChEBI" id="CHEBI:18407"/>
        <dbReference type="ChEBI" id="CHEBI:38290"/>
        <dbReference type="ChEBI" id="CHEBI:58360"/>
        <dbReference type="ChEBI" id="CHEBI:58539"/>
        <dbReference type="EC" id="1.14.17.4"/>
    </reaction>
</comment>
<keyword evidence="13" id="KW-1185">Reference proteome</keyword>